<feature type="region of interest" description="Disordered" evidence="1">
    <location>
        <begin position="236"/>
        <end position="261"/>
    </location>
</feature>
<comment type="caution">
    <text evidence="3">The sequence shown here is derived from an EMBL/GenBank/DDBJ whole genome shotgun (WGS) entry which is preliminary data.</text>
</comment>
<evidence type="ECO:0000313" key="3">
    <source>
        <dbReference type="EMBL" id="GAB00008.1"/>
    </source>
</evidence>
<dbReference type="InterPro" id="IPR003123">
    <property type="entry name" value="VPS9"/>
</dbReference>
<dbReference type="InParanoid" id="G7EAZ7"/>
<reference evidence="3 4" key="1">
    <citation type="journal article" date="2011" name="J. Gen. Appl. Microbiol.">
        <title>Draft genome sequencing of the enigmatic basidiomycete Mixia osmundae.</title>
        <authorList>
            <person name="Nishida H."/>
            <person name="Nagatsuka Y."/>
            <person name="Sugiyama J."/>
        </authorList>
    </citation>
    <scope>NUCLEOTIDE SEQUENCE [LARGE SCALE GENOMIC DNA]</scope>
    <source>
        <strain evidence="4">CBS 9802 / IAM 14324 / JCM 22182 / KY 12970</strain>
    </source>
</reference>
<feature type="compositionally biased region" description="Polar residues" evidence="1">
    <location>
        <begin position="996"/>
        <end position="1010"/>
    </location>
</feature>
<name>G7EAZ7_MIXOS</name>
<feature type="region of interest" description="Disordered" evidence="1">
    <location>
        <begin position="1090"/>
        <end position="1114"/>
    </location>
</feature>
<dbReference type="STRING" id="764103.G7EAZ7"/>
<reference evidence="3 4" key="2">
    <citation type="journal article" date="2012" name="Open Biol.">
        <title>Characteristics of nucleosomes and linker DNA regions on the genome of the basidiomycete Mixia osmundae revealed by mono- and dinucleosome mapping.</title>
        <authorList>
            <person name="Nishida H."/>
            <person name="Kondo S."/>
            <person name="Matsumoto T."/>
            <person name="Suzuki Y."/>
            <person name="Yoshikawa H."/>
            <person name="Taylor T.D."/>
            <person name="Sugiyama J."/>
        </authorList>
    </citation>
    <scope>NUCLEOTIDE SEQUENCE [LARGE SCALE GENOMIC DNA]</scope>
    <source>
        <strain evidence="4">CBS 9802 / IAM 14324 / JCM 22182 / KY 12970</strain>
    </source>
</reference>
<feature type="compositionally biased region" description="Low complexity" evidence="1">
    <location>
        <begin position="1031"/>
        <end position="1050"/>
    </location>
</feature>
<dbReference type="Pfam" id="PF02204">
    <property type="entry name" value="VPS9"/>
    <property type="match status" value="1"/>
</dbReference>
<feature type="region of interest" description="Disordered" evidence="1">
    <location>
        <begin position="985"/>
        <end position="1010"/>
    </location>
</feature>
<feature type="region of interest" description="Disordered" evidence="1">
    <location>
        <begin position="1152"/>
        <end position="1192"/>
    </location>
</feature>
<protein>
    <recommendedName>
        <fullName evidence="2">VPS9 domain-containing protein</fullName>
    </recommendedName>
</protein>
<feature type="domain" description="VPS9" evidence="2">
    <location>
        <begin position="881"/>
        <end position="975"/>
    </location>
</feature>
<sequence>MEGEAVRVRGPRTSESFRPDVSLTIPSLDELPRLPASPSLASMIAASALASPTLSQHFSPGGLSSSLSRSTDETTLETSAECPAYVKAATTTEVIDVPIVQCHDRMTSTASPIYDEAALQVVSVDEAPLASSMPEPVFRTDRSLSAPAAAGVSSEGRVNSVNSEVLPVAMPIKHALVSPIRPYFVDPFTTQVLSMKDCDVSAVAISPMDTRGHTLLEASHAMTTSAVAVNAQFSAQTEDSLPRNLDDASTSPPEPPPKDLQVEGDALELNHLDMSEAERFKVETLAQEKPRPRHSTPAHIPASTESGENAPAFPRISHEQSDQRSYAASVVDDDPDYNPLYIVMSTSQSAHIRAAWQAAKLILVPSRSFLPLGLIARIDPAYVGEPGAPEDWERWVAMHAFCPQAIAPDHYINAVPDQQSVKAVLETRDGSTVINLQHDDHLTGCSPLAPSFTASVHSDNDGPTGPSETAAELDGSPPEPKLRKSRSYAKLIADSLRPPVSRILPRSSSLQIGDISLPHETQAVPSRQIHVIAEGMVYRRSRLNSTASLMGSLLSVAEEENVETQRKDKSKLRAPKWLKKVSARKDDKRLSTGSLLSTAVQQRSGLERVRVCCVTGPVVEWWGTPDEMQADSEPHWGQAISEDAPRSSTEPTSYGQSRRASSILSATSGFPFASDNLALQCVPVTRDVLIDLQFLLLPPAQIGSLESHFHEAIASIDRLVYSVIVDRSPSYRSTAQPPSALLIREQVIGKAWSTLCFALQQDLSGIGPAVLAVEGPRLLQIVENVTFAFLNSKAYTSSVLIQHRNDNSSAYRIMSAYRDQGLQPTDFGATAAANAVDLDKPVFTLRGLQRKESTFDPMSTAAFSSEALSMFKSLIAASRGNRLGAILAARTPLDCISIISRVVSETFAAYQTTHDGDMPETDQVIAMLCVVICRAGLRELVSLVFYARTYGITSDLDPQLEWALATFRTALSYVRLDPFASQAAREPAQHRITPADQLSQRDLSRSQVAHRSSATIADSIRLSLDDDDASLSRPSGSFSRHSSHDSSPFSEMPPPDRLPLRARSSYGVDGAARERLSDLTMAIRPRLQLDTRANKLQKRDRPHPMSASSQELLGQQARSVALNRWMTTNTLDSSASPPKHVARASFDSWRNMMSQGTSSDNSHSFRSTSPFPRRSDLGEGSQESNQQPSTWWDWGRARLNSVTSLNLVSNSPDTGELISGRSRTNSEAASLLTSLPALAEPQPSNLHVYADARTQRPRPRSLISLKSASSFETDQSNNTDKLCVPSNSSGRPLHARRATRTDSIRREVLAPRLDLSSAVSQIPKSSPTTNGDSRLRMYRSQSLWAPPSPICEVTSPVVSVSTQSANSAHHPPDISALSLGKS</sequence>
<dbReference type="SUPFAM" id="SSF109993">
    <property type="entry name" value="VPS9 domain"/>
    <property type="match status" value="1"/>
</dbReference>
<feature type="region of interest" description="Disordered" evidence="1">
    <location>
        <begin position="639"/>
        <end position="658"/>
    </location>
</feature>
<feature type="region of interest" description="Disordered" evidence="1">
    <location>
        <begin position="1361"/>
        <end position="1382"/>
    </location>
</feature>
<gene>
    <name evidence="3" type="primary">Mo06710</name>
    <name evidence="3" type="ORF">E5Q_06710</name>
</gene>
<dbReference type="OrthoDB" id="2536252at2759"/>
<dbReference type="Proteomes" id="UP000009131">
    <property type="component" value="Unassembled WGS sequence"/>
</dbReference>
<feature type="region of interest" description="Disordered" evidence="1">
    <location>
        <begin position="286"/>
        <end position="324"/>
    </location>
</feature>
<proteinExistence type="predicted"/>
<feature type="region of interest" description="Disordered" evidence="1">
    <location>
        <begin position="1031"/>
        <end position="1062"/>
    </location>
</feature>
<dbReference type="Gene3D" id="1.20.1050.80">
    <property type="entry name" value="VPS9 domain"/>
    <property type="match status" value="1"/>
</dbReference>
<organism evidence="3 4">
    <name type="scientific">Mixia osmundae (strain CBS 9802 / IAM 14324 / JCM 22182 / KY 12970)</name>
    <dbReference type="NCBI Taxonomy" id="764103"/>
    <lineage>
        <taxon>Eukaryota</taxon>
        <taxon>Fungi</taxon>
        <taxon>Dikarya</taxon>
        <taxon>Basidiomycota</taxon>
        <taxon>Pucciniomycotina</taxon>
        <taxon>Mixiomycetes</taxon>
        <taxon>Mixiales</taxon>
        <taxon>Mixiaceae</taxon>
        <taxon>Mixia</taxon>
    </lineage>
</organism>
<keyword evidence="4" id="KW-1185">Reference proteome</keyword>
<feature type="compositionally biased region" description="Polar residues" evidence="1">
    <location>
        <begin position="1152"/>
        <end position="1161"/>
    </location>
</feature>
<feature type="region of interest" description="Disordered" evidence="1">
    <location>
        <begin position="1267"/>
        <end position="1299"/>
    </location>
</feature>
<feature type="compositionally biased region" description="Low complexity" evidence="1">
    <location>
        <begin position="1162"/>
        <end position="1172"/>
    </location>
</feature>
<accession>G7EAZ7</accession>
<dbReference type="HOGENOM" id="CLU_255511_0_0_1"/>
<feature type="region of interest" description="Disordered" evidence="1">
    <location>
        <begin position="450"/>
        <end position="484"/>
    </location>
</feature>
<dbReference type="eggNOG" id="ENOG502SBVI">
    <property type="taxonomic scope" value="Eukaryota"/>
</dbReference>
<dbReference type="InterPro" id="IPR037191">
    <property type="entry name" value="VPS9_dom_sf"/>
</dbReference>
<dbReference type="EMBL" id="BABT02000252">
    <property type="protein sequence ID" value="GAB00008.1"/>
    <property type="molecule type" value="Genomic_DNA"/>
</dbReference>
<feature type="compositionally biased region" description="Polar residues" evidence="1">
    <location>
        <begin position="646"/>
        <end position="658"/>
    </location>
</feature>
<evidence type="ECO:0000256" key="1">
    <source>
        <dbReference type="SAM" id="MobiDB-lite"/>
    </source>
</evidence>
<evidence type="ECO:0000313" key="4">
    <source>
        <dbReference type="Proteomes" id="UP000009131"/>
    </source>
</evidence>
<feature type="compositionally biased region" description="Basic and acidic residues" evidence="1">
    <location>
        <begin position="1090"/>
        <end position="1103"/>
    </location>
</feature>
<evidence type="ECO:0000259" key="2">
    <source>
        <dbReference type="Pfam" id="PF02204"/>
    </source>
</evidence>
<feature type="compositionally biased region" description="Polar residues" evidence="1">
    <location>
        <begin position="1267"/>
        <end position="1290"/>
    </location>
</feature>
<feature type="compositionally biased region" description="Polar residues" evidence="1">
    <location>
        <begin position="1181"/>
        <end position="1190"/>
    </location>
</feature>